<dbReference type="Pfam" id="PF07980">
    <property type="entry name" value="SusD_RagB"/>
    <property type="match status" value="1"/>
</dbReference>
<evidence type="ECO:0000259" key="8">
    <source>
        <dbReference type="Pfam" id="PF14322"/>
    </source>
</evidence>
<gene>
    <name evidence="9" type="ORF">HDE68_001808</name>
</gene>
<accession>A0A7W9DZU7</accession>
<sequence length="526" mass="59088">MMKLIRSILTVMTVTLLFSACTKVEVPVENELTPANFPKTEAQFLLASGTAYAKFRDQFATTYWQIQSLSTDEAIIPTRGSNWFDGGRYQQLHYHTWNADNPQVAGVWSWGFSTISSCNQILALFEQSPDSESKLNIAAEIKTLRALCFYLMMDVYGNIPLTTKFGDANQPQTQSRKDVFAFIEKEVKDALPRLSEVNDKSTYGRPTKFAAYALLAKMYLNAEVYTGTERNNDAVAMCDMLIKSNKFALADDYASIFKADNGPATSEFIFAIPYDNVQAPGQRFTWYNLHYALSAKYGLPWRISGPTSTLPEFYANFDSKTDVRNNVWLTGKQFDNSGKPILISTTKKGLDANYSGDDGATQISWQLEFSPQITFVNVQNFDVGSDVLGSAKGIRNNKYAPDAAATTNNGGNDVPVFRYADILLMKAEAILRGAAPTNGQTALGIVNELRTKRKAEAFTSISLDELLRERARELNWETWRRNDLIRFGKYEGSWGYKTDQNTYKRIFPIPSGERILNPNLKQNTGY</sequence>
<dbReference type="Gene3D" id="1.25.40.10">
    <property type="entry name" value="Tetratricopeptide repeat domain"/>
    <property type="match status" value="1"/>
</dbReference>
<organism evidence="9 10">
    <name type="scientific">Pedobacter cryoconitis</name>
    <dbReference type="NCBI Taxonomy" id="188932"/>
    <lineage>
        <taxon>Bacteria</taxon>
        <taxon>Pseudomonadati</taxon>
        <taxon>Bacteroidota</taxon>
        <taxon>Sphingobacteriia</taxon>
        <taxon>Sphingobacteriales</taxon>
        <taxon>Sphingobacteriaceae</taxon>
        <taxon>Pedobacter</taxon>
    </lineage>
</organism>
<dbReference type="AlphaFoldDB" id="A0A7W9DZU7"/>
<dbReference type="RefSeq" id="WP_183881045.1">
    <property type="nucleotide sequence ID" value="NZ_JACHCE010000002.1"/>
</dbReference>
<keyword evidence="5" id="KW-0998">Cell outer membrane</keyword>
<feature type="signal peptide" evidence="6">
    <location>
        <begin position="1"/>
        <end position="22"/>
    </location>
</feature>
<dbReference type="SUPFAM" id="SSF48452">
    <property type="entry name" value="TPR-like"/>
    <property type="match status" value="1"/>
</dbReference>
<keyword evidence="3 6" id="KW-0732">Signal</keyword>
<evidence type="ECO:0000313" key="9">
    <source>
        <dbReference type="EMBL" id="MBB5635920.1"/>
    </source>
</evidence>
<dbReference type="EMBL" id="JACHCE010000002">
    <property type="protein sequence ID" value="MBB5635920.1"/>
    <property type="molecule type" value="Genomic_DNA"/>
</dbReference>
<comment type="similarity">
    <text evidence="2">Belongs to the SusD family.</text>
</comment>
<evidence type="ECO:0000256" key="5">
    <source>
        <dbReference type="ARBA" id="ARBA00023237"/>
    </source>
</evidence>
<comment type="subcellular location">
    <subcellularLocation>
        <location evidence="1">Cell outer membrane</location>
    </subcellularLocation>
</comment>
<evidence type="ECO:0000256" key="1">
    <source>
        <dbReference type="ARBA" id="ARBA00004442"/>
    </source>
</evidence>
<evidence type="ECO:0000256" key="2">
    <source>
        <dbReference type="ARBA" id="ARBA00006275"/>
    </source>
</evidence>
<reference evidence="9 10" key="1">
    <citation type="submission" date="2020-08" db="EMBL/GenBank/DDBJ databases">
        <title>Genomic Encyclopedia of Type Strains, Phase IV (KMG-V): Genome sequencing to study the core and pangenomes of soil and plant-associated prokaryotes.</title>
        <authorList>
            <person name="Whitman W."/>
        </authorList>
    </citation>
    <scope>NUCLEOTIDE SEQUENCE [LARGE SCALE GENOMIC DNA]</scope>
    <source>
        <strain evidence="9 10">S3M1</strain>
    </source>
</reference>
<evidence type="ECO:0008006" key="11">
    <source>
        <dbReference type="Google" id="ProtNLM"/>
    </source>
</evidence>
<dbReference type="Proteomes" id="UP000537204">
    <property type="component" value="Unassembled WGS sequence"/>
</dbReference>
<evidence type="ECO:0000259" key="7">
    <source>
        <dbReference type="Pfam" id="PF07980"/>
    </source>
</evidence>
<proteinExistence type="inferred from homology"/>
<evidence type="ECO:0000256" key="3">
    <source>
        <dbReference type="ARBA" id="ARBA00022729"/>
    </source>
</evidence>
<name>A0A7W9DZU7_9SPHI</name>
<keyword evidence="4" id="KW-0472">Membrane</keyword>
<feature type="domain" description="SusD-like N-terminal" evidence="8">
    <location>
        <begin position="88"/>
        <end position="220"/>
    </location>
</feature>
<evidence type="ECO:0000256" key="6">
    <source>
        <dbReference type="SAM" id="SignalP"/>
    </source>
</evidence>
<dbReference type="Gene3D" id="1.10.3780.10">
    <property type="entry name" value="SusD-like"/>
    <property type="match status" value="1"/>
</dbReference>
<evidence type="ECO:0000256" key="4">
    <source>
        <dbReference type="ARBA" id="ARBA00023136"/>
    </source>
</evidence>
<protein>
    <recommendedName>
        <fullName evidence="11">Outer membrane starch-binding protein</fullName>
    </recommendedName>
</protein>
<dbReference type="InterPro" id="IPR033985">
    <property type="entry name" value="SusD-like_N"/>
</dbReference>
<comment type="caution">
    <text evidence="9">The sequence shown here is derived from an EMBL/GenBank/DDBJ whole genome shotgun (WGS) entry which is preliminary data.</text>
</comment>
<dbReference type="Pfam" id="PF14322">
    <property type="entry name" value="SusD-like_3"/>
    <property type="match status" value="1"/>
</dbReference>
<dbReference type="GO" id="GO:0009279">
    <property type="term" value="C:cell outer membrane"/>
    <property type="evidence" value="ECO:0007669"/>
    <property type="project" value="UniProtKB-SubCell"/>
</dbReference>
<dbReference type="InterPro" id="IPR012944">
    <property type="entry name" value="SusD_RagB_dom"/>
</dbReference>
<feature type="domain" description="RagB/SusD" evidence="7">
    <location>
        <begin position="267"/>
        <end position="526"/>
    </location>
</feature>
<dbReference type="PROSITE" id="PS51257">
    <property type="entry name" value="PROKAR_LIPOPROTEIN"/>
    <property type="match status" value="1"/>
</dbReference>
<feature type="chain" id="PRO_5031407149" description="Outer membrane starch-binding protein" evidence="6">
    <location>
        <begin position="23"/>
        <end position="526"/>
    </location>
</feature>
<dbReference type="Gene3D" id="1.25.40.390">
    <property type="match status" value="1"/>
</dbReference>
<dbReference type="InterPro" id="IPR011990">
    <property type="entry name" value="TPR-like_helical_dom_sf"/>
</dbReference>
<evidence type="ECO:0000313" key="10">
    <source>
        <dbReference type="Proteomes" id="UP000537204"/>
    </source>
</evidence>